<reference evidence="4" key="2">
    <citation type="submission" date="2014-09" db="EMBL/GenBank/DDBJ databases">
        <authorList>
            <person name="Aslett A.Martin."/>
        </authorList>
    </citation>
    <scope>NUCLEOTIDE SEQUENCE</scope>
    <source>
        <strain evidence="4">ED321 Heterogonic</strain>
    </source>
</reference>
<evidence type="ECO:0000313" key="6">
    <source>
        <dbReference type="WBParaSite" id="SRAE_X000190900.1"/>
    </source>
</evidence>
<dbReference type="Pfam" id="PF13855">
    <property type="entry name" value="LRR_8"/>
    <property type="match status" value="1"/>
</dbReference>
<dbReference type="SMART" id="SM00365">
    <property type="entry name" value="LRR_SD22"/>
    <property type="match status" value="4"/>
</dbReference>
<dbReference type="SUPFAM" id="SSF52058">
    <property type="entry name" value="L domain-like"/>
    <property type="match status" value="1"/>
</dbReference>
<dbReference type="WormBase" id="SRAE_X000190900">
    <property type="protein sequence ID" value="SRP00950"/>
    <property type="gene ID" value="WBGene00267486"/>
</dbReference>
<evidence type="ECO:0000256" key="1">
    <source>
        <dbReference type="ARBA" id="ARBA00022614"/>
    </source>
</evidence>
<dbReference type="PANTHER" id="PTHR15454">
    <property type="entry name" value="NISCHARIN RELATED"/>
    <property type="match status" value="1"/>
</dbReference>
<proteinExistence type="predicted"/>
<dbReference type="GO" id="GO:0005737">
    <property type="term" value="C:cytoplasm"/>
    <property type="evidence" value="ECO:0007669"/>
    <property type="project" value="TreeGrafter"/>
</dbReference>
<keyword evidence="2" id="KW-0677">Repeat</keyword>
<dbReference type="RefSeq" id="XP_024499379.1">
    <property type="nucleotide sequence ID" value="XM_024654274.1"/>
</dbReference>
<dbReference type="GeneID" id="36384980"/>
<dbReference type="PROSITE" id="PS50195">
    <property type="entry name" value="PX"/>
    <property type="match status" value="1"/>
</dbReference>
<name>A0A090KRQ1_STRRB</name>
<dbReference type="SUPFAM" id="SSF64268">
    <property type="entry name" value="PX domain"/>
    <property type="match status" value="1"/>
</dbReference>
<accession>A0A090KRQ1</accession>
<dbReference type="Proteomes" id="UP000035682">
    <property type="component" value="Unplaced"/>
</dbReference>
<dbReference type="Gene3D" id="3.80.10.10">
    <property type="entry name" value="Ribonuclease Inhibitor"/>
    <property type="match status" value="2"/>
</dbReference>
<evidence type="ECO:0000313" key="4">
    <source>
        <dbReference type="EMBL" id="CEF60169.1"/>
    </source>
</evidence>
<gene>
    <name evidence="4 6 7" type="ORF">SRAE_X000190900</name>
</gene>
<dbReference type="Gene3D" id="3.30.1520.10">
    <property type="entry name" value="Phox-like domain"/>
    <property type="match status" value="1"/>
</dbReference>
<dbReference type="PANTHER" id="PTHR15454:SF35">
    <property type="entry name" value="NISCHARIN"/>
    <property type="match status" value="1"/>
</dbReference>
<dbReference type="SMART" id="SM00369">
    <property type="entry name" value="LRR_TYP"/>
    <property type="match status" value="4"/>
</dbReference>
<dbReference type="SMART" id="SM00312">
    <property type="entry name" value="PX"/>
    <property type="match status" value="1"/>
</dbReference>
<evidence type="ECO:0000259" key="3">
    <source>
        <dbReference type="PROSITE" id="PS50195"/>
    </source>
</evidence>
<organism evidence="4">
    <name type="scientific">Strongyloides ratti</name>
    <name type="common">Parasitic roundworm</name>
    <dbReference type="NCBI Taxonomy" id="34506"/>
    <lineage>
        <taxon>Eukaryota</taxon>
        <taxon>Metazoa</taxon>
        <taxon>Ecdysozoa</taxon>
        <taxon>Nematoda</taxon>
        <taxon>Chromadorea</taxon>
        <taxon>Rhabditida</taxon>
        <taxon>Tylenchina</taxon>
        <taxon>Panagrolaimomorpha</taxon>
        <taxon>Strongyloidoidea</taxon>
        <taxon>Strongyloididae</taxon>
        <taxon>Strongyloides</taxon>
    </lineage>
</organism>
<feature type="domain" description="PX" evidence="3">
    <location>
        <begin position="13"/>
        <end position="129"/>
    </location>
</feature>
<dbReference type="WBParaSite" id="SRAE_X000190900.1">
    <property type="protein sequence ID" value="SRAE_X000190900.1"/>
    <property type="gene ID" value="WBGene00267486"/>
</dbReference>
<dbReference type="OMA" id="HKMDVWY"/>
<dbReference type="InterPro" id="IPR001683">
    <property type="entry name" value="PX_dom"/>
</dbReference>
<dbReference type="InterPro" id="IPR036871">
    <property type="entry name" value="PX_dom_sf"/>
</dbReference>
<dbReference type="CTD" id="36384980"/>
<dbReference type="InterPro" id="IPR032675">
    <property type="entry name" value="LRR_dom_sf"/>
</dbReference>
<evidence type="ECO:0000256" key="2">
    <source>
        <dbReference type="ARBA" id="ARBA00022737"/>
    </source>
</evidence>
<keyword evidence="5" id="KW-1185">Reference proteome</keyword>
<dbReference type="InterPro" id="IPR001611">
    <property type="entry name" value="Leu-rich_rpt"/>
</dbReference>
<protein>
    <submittedName>
        <fullName evidence="4 6">Nischarin</fullName>
    </submittedName>
</protein>
<dbReference type="AlphaFoldDB" id="A0A090KRQ1"/>
<dbReference type="PROSITE" id="PS51450">
    <property type="entry name" value="LRR"/>
    <property type="match status" value="4"/>
</dbReference>
<keyword evidence="1" id="KW-0433">Leucine-rich repeat</keyword>
<dbReference type="InterPro" id="IPR003591">
    <property type="entry name" value="Leu-rich_rpt_typical-subtyp"/>
</dbReference>
<reference evidence="6" key="3">
    <citation type="submission" date="2020-12" db="UniProtKB">
        <authorList>
            <consortium name="WormBaseParasite"/>
        </authorList>
    </citation>
    <scope>IDENTIFICATION</scope>
</reference>
<evidence type="ECO:0000313" key="5">
    <source>
        <dbReference type="Proteomes" id="UP000035682"/>
    </source>
</evidence>
<dbReference type="Pfam" id="PF00787">
    <property type="entry name" value="PX"/>
    <property type="match status" value="1"/>
</dbReference>
<sequence>MAMLKVSEISPHIEKNRMINITGYKESGLDKHILYLVNVCISDCQWTVEKRYNDFVKFDKIRFPNQKKSKLPKKKFIGNKDPIFLAERKVELEKYLRTTIEDELQLCKKENKHNINKITARFLDFHQYEIHSIVEDLCEQLAAKGSKWLEENEKKPKYFEFTAIEIYSIAERMMLPIPTCNDNDYETDVSHVMDFLTSIRNLKIKGSKNFVDNSNILSNTLPLNLHFIRNLNALWLTDGDIRMLGGLNRVKKTLTRITIHYSMKKLSDLFGKELNVSLQNNSNWDVLKDADFSFNECTEIDESIIVLTSLVKLSLNYNQIHSIGNSLHNLTHLTELNLSNNCISNIDNWHLKLGNIKKLNLSGNDITNLQGLSKVFSLEYLDVSDNLLGNIESIKGIENLPVLEKLKLNGNKIQKIPDYRVKVLYIFGKRFSEVILDGVKCDVGEADTIKIRLALEKIKIKQLDDENKKSNNHSIITSNEDEFSDFSEVECFKREKIDYNNKKILEDEETFHDSNEYLPSNN</sequence>
<evidence type="ECO:0000313" key="7">
    <source>
        <dbReference type="WormBase" id="SRAE_X000190900"/>
    </source>
</evidence>
<reference evidence="5" key="1">
    <citation type="submission" date="2014-09" db="EMBL/GenBank/DDBJ databases">
        <authorList>
            <person name="Martin A.A."/>
        </authorList>
    </citation>
    <scope>NUCLEOTIDE SEQUENCE</scope>
    <source>
        <strain evidence="5">ED321</strain>
    </source>
</reference>
<dbReference type="EMBL" id="LN609397">
    <property type="protein sequence ID" value="CEF60169.1"/>
    <property type="molecule type" value="Genomic_DNA"/>
</dbReference>
<dbReference type="GO" id="GO:0035091">
    <property type="term" value="F:phosphatidylinositol binding"/>
    <property type="evidence" value="ECO:0007669"/>
    <property type="project" value="InterPro"/>
</dbReference>
<dbReference type="OrthoDB" id="430293at2759"/>